<reference evidence="2" key="2">
    <citation type="submission" date="2020-09" db="EMBL/GenBank/DDBJ databases">
        <authorList>
            <person name="Sun Q."/>
            <person name="Zhou Y."/>
        </authorList>
    </citation>
    <scope>NUCLEOTIDE SEQUENCE</scope>
    <source>
        <strain evidence="2">CGMCC 1.16012</strain>
    </source>
</reference>
<protein>
    <submittedName>
        <fullName evidence="2">Uncharacterized protein</fullName>
    </submittedName>
</protein>
<feature type="region of interest" description="Disordered" evidence="1">
    <location>
        <begin position="1"/>
        <end position="32"/>
    </location>
</feature>
<feature type="region of interest" description="Disordered" evidence="1">
    <location>
        <begin position="49"/>
        <end position="84"/>
    </location>
</feature>
<reference evidence="2" key="1">
    <citation type="journal article" date="2014" name="Int. J. Syst. Evol. Microbiol.">
        <title>Complete genome sequence of Corynebacterium casei LMG S-19264T (=DSM 44701T), isolated from a smear-ripened cheese.</title>
        <authorList>
            <consortium name="US DOE Joint Genome Institute (JGI-PGF)"/>
            <person name="Walter F."/>
            <person name="Albersmeier A."/>
            <person name="Kalinowski J."/>
            <person name="Ruckert C."/>
        </authorList>
    </citation>
    <scope>NUCLEOTIDE SEQUENCE</scope>
    <source>
        <strain evidence="2">CGMCC 1.16012</strain>
    </source>
</reference>
<feature type="compositionally biased region" description="Basic residues" evidence="1">
    <location>
        <begin position="72"/>
        <end position="84"/>
    </location>
</feature>
<sequence>MGIQLALQKPGQAEKRQLHVSPKIKDHSEQGAYVNRDINHLSLILKPGEIRQENQVPGRGHRQKLGKSLNNRNKKQVGQRHIHA</sequence>
<comment type="caution">
    <text evidence="2">The sequence shown here is derived from an EMBL/GenBank/DDBJ whole genome shotgun (WGS) entry which is preliminary data.</text>
</comment>
<accession>A0A917AHN3</accession>
<dbReference type="Proteomes" id="UP000606730">
    <property type="component" value="Unassembled WGS sequence"/>
</dbReference>
<feature type="compositionally biased region" description="Basic and acidic residues" evidence="1">
    <location>
        <begin position="12"/>
        <end position="29"/>
    </location>
</feature>
<evidence type="ECO:0000313" key="2">
    <source>
        <dbReference type="EMBL" id="GGE52620.1"/>
    </source>
</evidence>
<dbReference type="EMBL" id="BMKN01000002">
    <property type="protein sequence ID" value="GGE52620.1"/>
    <property type="molecule type" value="Genomic_DNA"/>
</dbReference>
<proteinExistence type="predicted"/>
<dbReference type="AlphaFoldDB" id="A0A917AHN3"/>
<evidence type="ECO:0000256" key="1">
    <source>
        <dbReference type="SAM" id="MobiDB-lite"/>
    </source>
</evidence>
<keyword evidence="3" id="KW-1185">Reference proteome</keyword>
<evidence type="ECO:0000313" key="3">
    <source>
        <dbReference type="Proteomes" id="UP000606730"/>
    </source>
</evidence>
<organism evidence="2 3">
    <name type="scientific">Actibacterium pelagium</name>
    <dbReference type="NCBI Taxonomy" id="2029103"/>
    <lineage>
        <taxon>Bacteria</taxon>
        <taxon>Pseudomonadati</taxon>
        <taxon>Pseudomonadota</taxon>
        <taxon>Alphaproteobacteria</taxon>
        <taxon>Rhodobacterales</taxon>
        <taxon>Roseobacteraceae</taxon>
        <taxon>Actibacterium</taxon>
    </lineage>
</organism>
<name>A0A917AHN3_9RHOB</name>
<gene>
    <name evidence="2" type="ORF">GCM10011517_20470</name>
</gene>